<sequence length="282" mass="32343">MHAAVINKCNVLWKAAARPKSAEIIQDVLQHTLSRPGETRWNSLFDSLKQIQSIKEKNLLLHRSLNIKNAFKENEFEYIKEYLICAAPVAEALNIMQSETTYIMPLIEAYRQGVENRFKKIFDVTTPEAENATIAALSYPRFKNKWLTCLEPSDRTKILKIFKTCISKQINENETATVATRKANQENIFFNFDADSSYSDTSMTETNSSAAPLTKAELLMLHFFAEESQDLQLLNRYPEIKAVFIRFNTPLPSSALVERLFSFATMTNLPKSHKLSDRIIYD</sequence>
<dbReference type="InterPro" id="IPR012337">
    <property type="entry name" value="RNaseH-like_sf"/>
</dbReference>
<evidence type="ECO:0000313" key="1">
    <source>
        <dbReference type="EMBL" id="SOQ45929.1"/>
    </source>
</evidence>
<proteinExistence type="predicted"/>
<dbReference type="SUPFAM" id="SSF53098">
    <property type="entry name" value="Ribonuclease H-like"/>
    <property type="match status" value="1"/>
</dbReference>
<reference evidence="1" key="1">
    <citation type="submission" date="2016-07" db="EMBL/GenBank/DDBJ databases">
        <authorList>
            <person name="Bretaudeau A."/>
        </authorList>
    </citation>
    <scope>NUCLEOTIDE SEQUENCE</scope>
    <source>
        <strain evidence="1">Rice</strain>
        <tissue evidence="1">Whole body</tissue>
    </source>
</reference>
<gene>
    <name evidence="1" type="ORF">SFRICE_034675</name>
</gene>
<organism evidence="1">
    <name type="scientific">Spodoptera frugiperda</name>
    <name type="common">Fall armyworm</name>
    <dbReference type="NCBI Taxonomy" id="7108"/>
    <lineage>
        <taxon>Eukaryota</taxon>
        <taxon>Metazoa</taxon>
        <taxon>Ecdysozoa</taxon>
        <taxon>Arthropoda</taxon>
        <taxon>Hexapoda</taxon>
        <taxon>Insecta</taxon>
        <taxon>Pterygota</taxon>
        <taxon>Neoptera</taxon>
        <taxon>Endopterygota</taxon>
        <taxon>Lepidoptera</taxon>
        <taxon>Glossata</taxon>
        <taxon>Ditrysia</taxon>
        <taxon>Noctuoidea</taxon>
        <taxon>Noctuidae</taxon>
        <taxon>Amphipyrinae</taxon>
        <taxon>Spodoptera</taxon>
    </lineage>
</organism>
<name>A0A2H1VYL3_SPOFR</name>
<dbReference type="EMBL" id="ODYU01005258">
    <property type="protein sequence ID" value="SOQ45929.1"/>
    <property type="molecule type" value="Genomic_DNA"/>
</dbReference>
<accession>A0A2H1VYL3</accession>
<dbReference type="AlphaFoldDB" id="A0A2H1VYL3"/>
<protein>
    <submittedName>
        <fullName evidence="1">SFRICE_034675</fullName>
    </submittedName>
</protein>